<protein>
    <submittedName>
        <fullName evidence="2">Uncharacterized protein</fullName>
    </submittedName>
</protein>
<keyword evidence="1" id="KW-0812">Transmembrane</keyword>
<accession>A0A1U7HLP5</accession>
<keyword evidence="1" id="KW-1133">Transmembrane helix</keyword>
<evidence type="ECO:0000313" key="2">
    <source>
        <dbReference type="EMBL" id="OKH24513.1"/>
    </source>
</evidence>
<keyword evidence="3" id="KW-1185">Reference proteome</keyword>
<evidence type="ECO:0000256" key="1">
    <source>
        <dbReference type="SAM" id="Phobius"/>
    </source>
</evidence>
<dbReference type="AlphaFoldDB" id="A0A1U7HLP5"/>
<dbReference type="STRING" id="1921803.NIES593_07510"/>
<organism evidence="2 3">
    <name type="scientific">Hydrococcus rivularis NIES-593</name>
    <dbReference type="NCBI Taxonomy" id="1921803"/>
    <lineage>
        <taxon>Bacteria</taxon>
        <taxon>Bacillati</taxon>
        <taxon>Cyanobacteriota</taxon>
        <taxon>Cyanophyceae</taxon>
        <taxon>Pleurocapsales</taxon>
        <taxon>Hydrococcaceae</taxon>
        <taxon>Hydrococcus</taxon>
    </lineage>
</organism>
<sequence length="65" mass="6881">METSSPSGNASEPPSSGWASLIGTIIAILTLTLPIVVIAYYSSQNPIETLPQPSYSLSEPKMTQN</sequence>
<feature type="transmembrane region" description="Helical" evidence="1">
    <location>
        <begin position="20"/>
        <end position="41"/>
    </location>
</feature>
<dbReference type="EMBL" id="MRCB01000006">
    <property type="protein sequence ID" value="OKH24513.1"/>
    <property type="molecule type" value="Genomic_DNA"/>
</dbReference>
<reference evidence="2 3" key="1">
    <citation type="submission" date="2016-11" db="EMBL/GenBank/DDBJ databases">
        <title>Draft Genome Sequences of Nine Cyanobacterial Strains from Diverse Habitats.</title>
        <authorList>
            <person name="Zhu T."/>
            <person name="Hou S."/>
            <person name="Lu X."/>
            <person name="Hess W.R."/>
        </authorList>
    </citation>
    <scope>NUCLEOTIDE SEQUENCE [LARGE SCALE GENOMIC DNA]</scope>
    <source>
        <strain evidence="2 3">NIES-593</strain>
    </source>
</reference>
<proteinExistence type="predicted"/>
<evidence type="ECO:0000313" key="3">
    <source>
        <dbReference type="Proteomes" id="UP000186868"/>
    </source>
</evidence>
<keyword evidence="1" id="KW-0472">Membrane</keyword>
<name>A0A1U7HLP5_9CYAN</name>
<gene>
    <name evidence="2" type="ORF">NIES593_07510</name>
</gene>
<dbReference type="Proteomes" id="UP000186868">
    <property type="component" value="Unassembled WGS sequence"/>
</dbReference>
<comment type="caution">
    <text evidence="2">The sequence shown here is derived from an EMBL/GenBank/DDBJ whole genome shotgun (WGS) entry which is preliminary data.</text>
</comment>